<dbReference type="AlphaFoldDB" id="A0A2M4CJZ4"/>
<evidence type="ECO:0000313" key="2">
    <source>
        <dbReference type="EMBL" id="MBW65623.1"/>
    </source>
</evidence>
<keyword evidence="1" id="KW-1133">Transmembrane helix</keyword>
<organism evidence="2">
    <name type="scientific">Anopheles darlingi</name>
    <name type="common">Mosquito</name>
    <dbReference type="NCBI Taxonomy" id="43151"/>
    <lineage>
        <taxon>Eukaryota</taxon>
        <taxon>Metazoa</taxon>
        <taxon>Ecdysozoa</taxon>
        <taxon>Arthropoda</taxon>
        <taxon>Hexapoda</taxon>
        <taxon>Insecta</taxon>
        <taxon>Pterygota</taxon>
        <taxon>Neoptera</taxon>
        <taxon>Endopterygota</taxon>
        <taxon>Diptera</taxon>
        <taxon>Nematocera</taxon>
        <taxon>Culicoidea</taxon>
        <taxon>Culicidae</taxon>
        <taxon>Anophelinae</taxon>
        <taxon>Anopheles</taxon>
    </lineage>
</organism>
<sequence length="169" mass="19283">MIANALVKCAFLFLYLISYLSRFSIKTSFILVCTRVVRVCVCEGFVFAPIQHFINLLIHSCLIRFTLYHSSVGYPFSFACFSMSSCSTLYLCLSLSLFTPAYLMIVFAARGPIPLLAKFVLPIIATTALLLLFCAFCSFHFCFFYDQSRAVFCSLFLHFFCLCRLLQHL</sequence>
<keyword evidence="1" id="KW-0472">Membrane</keyword>
<feature type="transmembrane region" description="Helical" evidence="1">
    <location>
        <begin position="119"/>
        <end position="141"/>
    </location>
</feature>
<feature type="transmembrane region" description="Helical" evidence="1">
    <location>
        <begin position="12"/>
        <end position="33"/>
    </location>
</feature>
<proteinExistence type="predicted"/>
<feature type="transmembrane region" description="Helical" evidence="1">
    <location>
        <begin position="87"/>
        <end position="107"/>
    </location>
</feature>
<keyword evidence="1" id="KW-0812">Transmembrane</keyword>
<reference evidence="2" key="1">
    <citation type="submission" date="2018-01" db="EMBL/GenBank/DDBJ databases">
        <title>An insight into the sialome of Amazonian anophelines.</title>
        <authorList>
            <person name="Ribeiro J.M."/>
            <person name="Scarpassa V."/>
            <person name="Calvo E."/>
        </authorList>
    </citation>
    <scope>NUCLEOTIDE SEQUENCE</scope>
</reference>
<evidence type="ECO:0000256" key="1">
    <source>
        <dbReference type="SAM" id="Phobius"/>
    </source>
</evidence>
<accession>A0A2M4CJZ4</accession>
<protein>
    <submittedName>
        <fullName evidence="2">Uncharacterized protein</fullName>
    </submittedName>
</protein>
<name>A0A2M4CJZ4_ANODA</name>
<dbReference type="EMBL" id="GGFL01001445">
    <property type="protein sequence ID" value="MBW65623.1"/>
    <property type="molecule type" value="Transcribed_RNA"/>
</dbReference>